<organism evidence="2">
    <name type="scientific">Graphocephala atropunctata</name>
    <dbReference type="NCBI Taxonomy" id="36148"/>
    <lineage>
        <taxon>Eukaryota</taxon>
        <taxon>Metazoa</taxon>
        <taxon>Ecdysozoa</taxon>
        <taxon>Arthropoda</taxon>
        <taxon>Hexapoda</taxon>
        <taxon>Insecta</taxon>
        <taxon>Pterygota</taxon>
        <taxon>Neoptera</taxon>
        <taxon>Paraneoptera</taxon>
        <taxon>Hemiptera</taxon>
        <taxon>Auchenorrhyncha</taxon>
        <taxon>Membracoidea</taxon>
        <taxon>Cicadellidae</taxon>
        <taxon>Cicadellinae</taxon>
        <taxon>Cicadellini</taxon>
        <taxon>Graphocephala</taxon>
    </lineage>
</organism>
<dbReference type="Gene3D" id="2.40.10.10">
    <property type="entry name" value="Trypsin-like serine proteases"/>
    <property type="match status" value="1"/>
</dbReference>
<dbReference type="InterPro" id="IPR009003">
    <property type="entry name" value="Peptidase_S1_PA"/>
</dbReference>
<proteinExistence type="predicted"/>
<dbReference type="AlphaFoldDB" id="A0A1B6LA14"/>
<accession>A0A1B6LA14</accession>
<gene>
    <name evidence="2" type="ORF">g.6990</name>
</gene>
<dbReference type="PROSITE" id="PS00134">
    <property type="entry name" value="TRYPSIN_HIS"/>
    <property type="match status" value="1"/>
</dbReference>
<dbReference type="GO" id="GO:0006508">
    <property type="term" value="P:proteolysis"/>
    <property type="evidence" value="ECO:0007669"/>
    <property type="project" value="InterPro"/>
</dbReference>
<dbReference type="PANTHER" id="PTHR24260">
    <property type="match status" value="1"/>
</dbReference>
<dbReference type="PROSITE" id="PS50240">
    <property type="entry name" value="TRYPSIN_DOM"/>
    <property type="match status" value="1"/>
</dbReference>
<reference evidence="2" key="1">
    <citation type="submission" date="2015-11" db="EMBL/GenBank/DDBJ databases">
        <title>De novo transcriptome assembly of four potential Pierce s Disease insect vectors from Arizona vineyards.</title>
        <authorList>
            <person name="Tassone E.E."/>
        </authorList>
    </citation>
    <scope>NUCLEOTIDE SEQUENCE</scope>
</reference>
<dbReference type="InterPro" id="IPR001254">
    <property type="entry name" value="Trypsin_dom"/>
</dbReference>
<dbReference type="InterPro" id="IPR018114">
    <property type="entry name" value="TRYPSIN_HIS"/>
</dbReference>
<evidence type="ECO:0000313" key="2">
    <source>
        <dbReference type="EMBL" id="JAT20547.1"/>
    </source>
</evidence>
<feature type="non-terminal residue" evidence="2">
    <location>
        <position position="1"/>
    </location>
</feature>
<dbReference type="PANTHER" id="PTHR24260:SF136">
    <property type="entry name" value="GH08193P-RELATED"/>
    <property type="match status" value="1"/>
</dbReference>
<dbReference type="Pfam" id="PF00089">
    <property type="entry name" value="Trypsin"/>
    <property type="match status" value="1"/>
</dbReference>
<dbReference type="EMBL" id="GEBQ01019430">
    <property type="protein sequence ID" value="JAT20547.1"/>
    <property type="molecule type" value="Transcribed_RNA"/>
</dbReference>
<dbReference type="SMART" id="SM00020">
    <property type="entry name" value="Tryp_SPc"/>
    <property type="match status" value="1"/>
</dbReference>
<sequence>LITPHIVLTAAHCVVIYGYKLGPQEITVGLGKLYRDYYRNERNANLLMVREVVVPERYLGEVHTFALDIALLDLVDRVRPSSTIHPACLDLTDHFNLIDDAIGYVAGWGKSNNNKHSEYLLWARQSYLTYQPCFSQIGKQNWRFLTHDKFCVIGVNESKIDYGDSGGGLTIIRAGVHFVYGIVSTRAPFENNPTVLLTDLTNPGHRLWLNNQCHRLAQNRTMD</sequence>
<evidence type="ECO:0000259" key="1">
    <source>
        <dbReference type="PROSITE" id="PS50240"/>
    </source>
</evidence>
<feature type="domain" description="Peptidase S1" evidence="1">
    <location>
        <begin position="1"/>
        <end position="214"/>
    </location>
</feature>
<protein>
    <recommendedName>
        <fullName evidence="1">Peptidase S1 domain-containing protein</fullName>
    </recommendedName>
</protein>
<dbReference type="SUPFAM" id="SSF50494">
    <property type="entry name" value="Trypsin-like serine proteases"/>
    <property type="match status" value="1"/>
</dbReference>
<dbReference type="InterPro" id="IPR043504">
    <property type="entry name" value="Peptidase_S1_PA_chymotrypsin"/>
</dbReference>
<name>A0A1B6LA14_9HEMI</name>
<dbReference type="InterPro" id="IPR051333">
    <property type="entry name" value="CLIP_Serine_Protease"/>
</dbReference>
<dbReference type="GO" id="GO:0004252">
    <property type="term" value="F:serine-type endopeptidase activity"/>
    <property type="evidence" value="ECO:0007669"/>
    <property type="project" value="InterPro"/>
</dbReference>